<keyword evidence="2" id="KW-1185">Reference proteome</keyword>
<gene>
    <name evidence="1" type="ORF">QFZ34_000375</name>
</gene>
<dbReference type="EMBL" id="JAUSZT010000002">
    <property type="protein sequence ID" value="MDQ0995198.1"/>
    <property type="molecule type" value="Genomic_DNA"/>
</dbReference>
<reference evidence="1 2" key="1">
    <citation type="submission" date="2023-07" db="EMBL/GenBank/DDBJ databases">
        <title>Comparative genomics of wheat-associated soil bacteria to identify genetic determinants of phenazine resistance.</title>
        <authorList>
            <person name="Mouncey N."/>
        </authorList>
    </citation>
    <scope>NUCLEOTIDE SEQUENCE [LARGE SCALE GENOMIC DNA]</scope>
    <source>
        <strain evidence="1 2">W4I11</strain>
    </source>
</reference>
<name>A0ABU0S6A9_9HYPH</name>
<protein>
    <submittedName>
        <fullName evidence="1">Uncharacterized protein</fullName>
    </submittedName>
</protein>
<proteinExistence type="predicted"/>
<comment type="caution">
    <text evidence="1">The sequence shown here is derived from an EMBL/GenBank/DDBJ whole genome shotgun (WGS) entry which is preliminary data.</text>
</comment>
<dbReference type="Proteomes" id="UP001237780">
    <property type="component" value="Unassembled WGS sequence"/>
</dbReference>
<organism evidence="1 2">
    <name type="scientific">Phyllobacterium ifriqiyense</name>
    <dbReference type="NCBI Taxonomy" id="314238"/>
    <lineage>
        <taxon>Bacteria</taxon>
        <taxon>Pseudomonadati</taxon>
        <taxon>Pseudomonadota</taxon>
        <taxon>Alphaproteobacteria</taxon>
        <taxon>Hyphomicrobiales</taxon>
        <taxon>Phyllobacteriaceae</taxon>
        <taxon>Phyllobacterium</taxon>
    </lineage>
</organism>
<accession>A0ABU0S6A9</accession>
<evidence type="ECO:0000313" key="2">
    <source>
        <dbReference type="Proteomes" id="UP001237780"/>
    </source>
</evidence>
<evidence type="ECO:0000313" key="1">
    <source>
        <dbReference type="EMBL" id="MDQ0995198.1"/>
    </source>
</evidence>
<sequence>MRIKGVTRKATLTLVAIAIVGLLVAAAAALICEITFYDSRQTNRKSESYLFGAAWISTPNSTRLKGIFSTPASVRTPG</sequence>